<evidence type="ECO:0000256" key="1">
    <source>
        <dbReference type="SAM" id="SignalP"/>
    </source>
</evidence>
<keyword evidence="3" id="KW-1185">Reference proteome</keyword>
<protein>
    <recommendedName>
        <fullName evidence="4">YD repeat protein</fullName>
    </recommendedName>
</protein>
<evidence type="ECO:0000313" key="2">
    <source>
        <dbReference type="EMBL" id="GAA0390354.1"/>
    </source>
</evidence>
<proteinExistence type="predicted"/>
<organism evidence="2 3">
    <name type="scientific">Paenibacillus motobuensis</name>
    <dbReference type="NCBI Taxonomy" id="295324"/>
    <lineage>
        <taxon>Bacteria</taxon>
        <taxon>Bacillati</taxon>
        <taxon>Bacillota</taxon>
        <taxon>Bacilli</taxon>
        <taxon>Bacillales</taxon>
        <taxon>Paenibacillaceae</taxon>
        <taxon>Paenibacillus</taxon>
    </lineage>
</organism>
<gene>
    <name evidence="2" type="ORF">GCM10008933_21580</name>
</gene>
<evidence type="ECO:0008006" key="4">
    <source>
        <dbReference type="Google" id="ProtNLM"/>
    </source>
</evidence>
<feature type="signal peptide" evidence="1">
    <location>
        <begin position="1"/>
        <end position="23"/>
    </location>
</feature>
<reference evidence="3" key="1">
    <citation type="journal article" date="2019" name="Int. J. Syst. Evol. Microbiol.">
        <title>The Global Catalogue of Microorganisms (GCM) 10K type strain sequencing project: providing services to taxonomists for standard genome sequencing and annotation.</title>
        <authorList>
            <consortium name="The Broad Institute Genomics Platform"/>
            <consortium name="The Broad Institute Genome Sequencing Center for Infectious Disease"/>
            <person name="Wu L."/>
            <person name="Ma J."/>
        </authorList>
    </citation>
    <scope>NUCLEOTIDE SEQUENCE [LARGE SCALE GENOMIC DNA]</scope>
    <source>
        <strain evidence="3">JCM 12774</strain>
    </source>
</reference>
<dbReference type="Proteomes" id="UP001500340">
    <property type="component" value="Unassembled WGS sequence"/>
</dbReference>
<comment type="caution">
    <text evidence="2">The sequence shown here is derived from an EMBL/GenBank/DDBJ whole genome shotgun (WGS) entry which is preliminary data.</text>
</comment>
<sequence>MKKIVMLFAAIILIFSSIGTVSADYGSSHLGETNDVISCSEYDGDIRYEYDENGNPIKKIVSIKDTEKYAESQGFTLPSPDAEIELIFPINTIINDNQAYETTSSISPLAGNDFYIKKVSGPTKACGSNVIRRSIYSAPGGTMTVSEGISASFSASVNISAAVVSAGVNFSVTSSFNVSDSQTVSIPSGKSSAEVTARPILDVYSFEIWEKDLFFDDYVGNGSAYKPVGVCFQVVYY</sequence>
<accession>A0ABP3I735</accession>
<name>A0ABP3I735_9BACL</name>
<feature type="chain" id="PRO_5045239921" description="YD repeat protein" evidence="1">
    <location>
        <begin position="24"/>
        <end position="237"/>
    </location>
</feature>
<dbReference type="RefSeq" id="WP_343860857.1">
    <property type="nucleotide sequence ID" value="NZ_BAAACX010000009.1"/>
</dbReference>
<evidence type="ECO:0000313" key="3">
    <source>
        <dbReference type="Proteomes" id="UP001500340"/>
    </source>
</evidence>
<keyword evidence="1" id="KW-0732">Signal</keyword>
<dbReference type="EMBL" id="BAAACX010000009">
    <property type="protein sequence ID" value="GAA0390354.1"/>
    <property type="molecule type" value="Genomic_DNA"/>
</dbReference>